<organism evidence="3 4">
    <name type="scientific">Stachybotrys elegans</name>
    <dbReference type="NCBI Taxonomy" id="80388"/>
    <lineage>
        <taxon>Eukaryota</taxon>
        <taxon>Fungi</taxon>
        <taxon>Dikarya</taxon>
        <taxon>Ascomycota</taxon>
        <taxon>Pezizomycotina</taxon>
        <taxon>Sordariomycetes</taxon>
        <taxon>Hypocreomycetidae</taxon>
        <taxon>Hypocreales</taxon>
        <taxon>Stachybotryaceae</taxon>
        <taxon>Stachybotrys</taxon>
    </lineage>
</organism>
<evidence type="ECO:0000313" key="3">
    <source>
        <dbReference type="EMBL" id="KAH7309058.1"/>
    </source>
</evidence>
<dbReference type="AlphaFoldDB" id="A0A8K0SIH0"/>
<dbReference type="EMBL" id="JAGPNK010000014">
    <property type="protein sequence ID" value="KAH7309058.1"/>
    <property type="molecule type" value="Genomic_DNA"/>
</dbReference>
<reference evidence="3" key="1">
    <citation type="journal article" date="2021" name="Nat. Commun.">
        <title>Genetic determinants of endophytism in the Arabidopsis root mycobiome.</title>
        <authorList>
            <person name="Mesny F."/>
            <person name="Miyauchi S."/>
            <person name="Thiergart T."/>
            <person name="Pickel B."/>
            <person name="Atanasova L."/>
            <person name="Karlsson M."/>
            <person name="Huettel B."/>
            <person name="Barry K.W."/>
            <person name="Haridas S."/>
            <person name="Chen C."/>
            <person name="Bauer D."/>
            <person name="Andreopoulos W."/>
            <person name="Pangilinan J."/>
            <person name="LaButti K."/>
            <person name="Riley R."/>
            <person name="Lipzen A."/>
            <person name="Clum A."/>
            <person name="Drula E."/>
            <person name="Henrissat B."/>
            <person name="Kohler A."/>
            <person name="Grigoriev I.V."/>
            <person name="Martin F.M."/>
            <person name="Hacquard S."/>
        </authorList>
    </citation>
    <scope>NUCLEOTIDE SEQUENCE</scope>
    <source>
        <strain evidence="3">MPI-CAGE-CH-0235</strain>
    </source>
</reference>
<sequence>MQQTQSGILGWLAGVQPPCDDQCFVDQHARKRRRITQDQEDDINTAHAKKHPPSPALSPSRPEPSESSESSAQAPKRGRQDGDSSSANDLFATPRPTYHAYTALESLPSTASRSQGSPLTRSRTSSPTKQMRAAEQEDTGFKHQKFALCRNSLPPSLSQLISSTRPDRSINHSAWGNFVRDPIALSIETKCHDGDMTKSTLQMGIWLSSQWRNLRELASGTESSWSCARSFMRMSGLWGFQS</sequence>
<keyword evidence="4" id="KW-1185">Reference proteome</keyword>
<dbReference type="InterPro" id="IPR046797">
    <property type="entry name" value="PDDEXK_12"/>
</dbReference>
<comment type="caution">
    <text evidence="3">The sequence shown here is derived from an EMBL/GenBank/DDBJ whole genome shotgun (WGS) entry which is preliminary data.</text>
</comment>
<dbReference type="Pfam" id="PF20516">
    <property type="entry name" value="PDDEXK_12"/>
    <property type="match status" value="1"/>
</dbReference>
<gene>
    <name evidence="3" type="ORF">B0I35DRAFT_91532</name>
</gene>
<accession>A0A8K0SIH0</accession>
<feature type="compositionally biased region" description="Low complexity" evidence="1">
    <location>
        <begin position="57"/>
        <end position="75"/>
    </location>
</feature>
<feature type="compositionally biased region" description="Low complexity" evidence="1">
    <location>
        <begin position="117"/>
        <end position="128"/>
    </location>
</feature>
<evidence type="ECO:0000259" key="2">
    <source>
        <dbReference type="Pfam" id="PF20516"/>
    </source>
</evidence>
<feature type="region of interest" description="Disordered" evidence="1">
    <location>
        <begin position="1"/>
        <end position="93"/>
    </location>
</feature>
<name>A0A8K0SIH0_9HYPO</name>
<feature type="compositionally biased region" description="Polar residues" evidence="1">
    <location>
        <begin position="107"/>
        <end position="116"/>
    </location>
</feature>
<proteinExistence type="predicted"/>
<evidence type="ECO:0000313" key="4">
    <source>
        <dbReference type="Proteomes" id="UP000813444"/>
    </source>
</evidence>
<protein>
    <recommendedName>
        <fullName evidence="2">PD-(D/E)XK nuclease-like domain-containing protein</fullName>
    </recommendedName>
</protein>
<evidence type="ECO:0000256" key="1">
    <source>
        <dbReference type="SAM" id="MobiDB-lite"/>
    </source>
</evidence>
<dbReference type="Proteomes" id="UP000813444">
    <property type="component" value="Unassembled WGS sequence"/>
</dbReference>
<feature type="region of interest" description="Disordered" evidence="1">
    <location>
        <begin position="105"/>
        <end position="139"/>
    </location>
</feature>
<feature type="domain" description="PD-(D/E)XK nuclease-like" evidence="2">
    <location>
        <begin position="156"/>
        <end position="221"/>
    </location>
</feature>